<accession>A0A558AVN2</accession>
<reference evidence="3 4" key="2">
    <citation type="submission" date="2019-08" db="EMBL/GenBank/DDBJ databases">
        <title>Amycolatopsis acidicola sp. nov., isolated from peat swamp forest soil.</title>
        <authorList>
            <person name="Srisuk N."/>
        </authorList>
    </citation>
    <scope>NUCLEOTIDE SEQUENCE [LARGE SCALE GENOMIC DNA]</scope>
    <source>
        <strain evidence="3 4">TBRC 6029</strain>
    </source>
</reference>
<protein>
    <submittedName>
        <fullName evidence="3">DUF4328 domain-containing protein</fullName>
    </submittedName>
</protein>
<proteinExistence type="predicted"/>
<keyword evidence="1" id="KW-0812">Transmembrane</keyword>
<evidence type="ECO:0000313" key="4">
    <source>
        <dbReference type="Proteomes" id="UP000320011"/>
    </source>
</evidence>
<evidence type="ECO:0000259" key="2">
    <source>
        <dbReference type="Pfam" id="PF14219"/>
    </source>
</evidence>
<name>A0A558AVN2_9PSEU</name>
<dbReference type="RefSeq" id="WP_144592304.1">
    <property type="nucleotide sequence ID" value="NZ_VJWX01000457.1"/>
</dbReference>
<dbReference type="OrthoDB" id="4174975at2"/>
<keyword evidence="4" id="KW-1185">Reference proteome</keyword>
<keyword evidence="1" id="KW-1133">Transmembrane helix</keyword>
<reference evidence="3 4" key="1">
    <citation type="submission" date="2019-07" db="EMBL/GenBank/DDBJ databases">
        <authorList>
            <person name="Duangmal K."/>
            <person name="Teo W.F.A."/>
        </authorList>
    </citation>
    <scope>NUCLEOTIDE SEQUENCE [LARGE SCALE GENOMIC DNA]</scope>
    <source>
        <strain evidence="3 4">TBRC 6029</strain>
    </source>
</reference>
<feature type="transmembrane region" description="Helical" evidence="1">
    <location>
        <begin position="75"/>
        <end position="95"/>
    </location>
</feature>
<keyword evidence="1" id="KW-0472">Membrane</keyword>
<feature type="transmembrane region" description="Helical" evidence="1">
    <location>
        <begin position="20"/>
        <end position="46"/>
    </location>
</feature>
<dbReference type="EMBL" id="VJWX01000457">
    <property type="protein sequence ID" value="TVT28324.1"/>
    <property type="molecule type" value="Genomic_DNA"/>
</dbReference>
<dbReference type="AlphaFoldDB" id="A0A558AVN2"/>
<evidence type="ECO:0000313" key="3">
    <source>
        <dbReference type="EMBL" id="TVT28324.1"/>
    </source>
</evidence>
<sequence>MSEPSAAPLPAAAPGPLRSVTGVGSVASILIALVAACDLVMSWAVWHTLGVLEDYAARNATTQDLKAADQLTATVGRLTLGLTALAAIVFLLWSWSARLNAEAHSPVRHRHARGWVIAGWLPVVNLWFPYHIITDIWRTSRPEARTPGTTEITDLPGSRLVSLWWLSFLLSTIVQRLIYSLQLAGATSLEEFRAGASEYTAANLVLAASAVLIILVIRRISDWQRMAREAVPPQPVPGV</sequence>
<dbReference type="Proteomes" id="UP000320011">
    <property type="component" value="Unassembled WGS sequence"/>
</dbReference>
<feature type="transmembrane region" description="Helical" evidence="1">
    <location>
        <begin position="115"/>
        <end position="133"/>
    </location>
</feature>
<organism evidence="3 4">
    <name type="scientific">Amycolatopsis rhizosphaerae</name>
    <dbReference type="NCBI Taxonomy" id="2053003"/>
    <lineage>
        <taxon>Bacteria</taxon>
        <taxon>Bacillati</taxon>
        <taxon>Actinomycetota</taxon>
        <taxon>Actinomycetes</taxon>
        <taxon>Pseudonocardiales</taxon>
        <taxon>Pseudonocardiaceae</taxon>
        <taxon>Amycolatopsis</taxon>
    </lineage>
</organism>
<dbReference type="InterPro" id="IPR025565">
    <property type="entry name" value="DUF4328"/>
</dbReference>
<gene>
    <name evidence="3" type="ORF">FNH05_30480</name>
</gene>
<comment type="caution">
    <text evidence="3">The sequence shown here is derived from an EMBL/GenBank/DDBJ whole genome shotgun (WGS) entry which is preliminary data.</text>
</comment>
<feature type="transmembrane region" description="Helical" evidence="1">
    <location>
        <begin position="199"/>
        <end position="217"/>
    </location>
</feature>
<feature type="transmembrane region" description="Helical" evidence="1">
    <location>
        <begin position="160"/>
        <end position="179"/>
    </location>
</feature>
<feature type="domain" description="DUF4328" evidence="2">
    <location>
        <begin position="60"/>
        <end position="221"/>
    </location>
</feature>
<dbReference type="Pfam" id="PF14219">
    <property type="entry name" value="DUF4328"/>
    <property type="match status" value="1"/>
</dbReference>
<evidence type="ECO:0000256" key="1">
    <source>
        <dbReference type="SAM" id="Phobius"/>
    </source>
</evidence>